<evidence type="ECO:0000313" key="4">
    <source>
        <dbReference type="EMBL" id="CAB4165872.1"/>
    </source>
</evidence>
<feature type="transmembrane region" description="Helical" evidence="2">
    <location>
        <begin position="50"/>
        <end position="71"/>
    </location>
</feature>
<sequence length="203" mass="22888">MFWVISLIPDGIFIWITYALFAIGAILYVASKLVSWIPLMMQYKLPAELLGIILLIAGAYLFGGYGTEMMWRQRVNDLQKQVAEAEAKSQQVNTVIETQVVTKIKVVKETVYVNKEIIKEVVAKQLDAQCTIPVSAISLHNSSSRNEVSRGAGSADGTASNVKASELLTTVVENYGTYYEMRERLLGWQDWYTKQKHIFETIK</sequence>
<evidence type="ECO:0000313" key="5">
    <source>
        <dbReference type="EMBL" id="CAB4186898.1"/>
    </source>
</evidence>
<keyword evidence="2" id="KW-1133">Transmembrane helix</keyword>
<evidence type="ECO:0000313" key="6">
    <source>
        <dbReference type="EMBL" id="CAB4221439.1"/>
    </source>
</evidence>
<evidence type="ECO:0000256" key="2">
    <source>
        <dbReference type="SAM" id="Phobius"/>
    </source>
</evidence>
<name>A0A6J5P498_9CAUD</name>
<proteinExistence type="predicted"/>
<reference evidence="4" key="1">
    <citation type="submission" date="2020-04" db="EMBL/GenBank/DDBJ databases">
        <authorList>
            <person name="Chiriac C."/>
            <person name="Salcher M."/>
            <person name="Ghai R."/>
            <person name="Kavagutti S V."/>
        </authorList>
    </citation>
    <scope>NUCLEOTIDE SEQUENCE</scope>
</reference>
<organism evidence="4">
    <name type="scientific">uncultured Caudovirales phage</name>
    <dbReference type="NCBI Taxonomy" id="2100421"/>
    <lineage>
        <taxon>Viruses</taxon>
        <taxon>Duplodnaviria</taxon>
        <taxon>Heunggongvirae</taxon>
        <taxon>Uroviricota</taxon>
        <taxon>Caudoviricetes</taxon>
        <taxon>Peduoviridae</taxon>
        <taxon>Maltschvirus</taxon>
        <taxon>Maltschvirus maltsch</taxon>
    </lineage>
</organism>
<feature type="transmembrane region" description="Helical" evidence="2">
    <location>
        <begin position="12"/>
        <end position="30"/>
    </location>
</feature>
<dbReference type="EMBL" id="LR796758">
    <property type="protein sequence ID" value="CAB4163888.1"/>
    <property type="molecule type" value="Genomic_DNA"/>
</dbReference>
<dbReference type="EMBL" id="LR796776">
    <property type="protein sequence ID" value="CAB4165872.1"/>
    <property type="molecule type" value="Genomic_DNA"/>
</dbReference>
<evidence type="ECO:0000313" key="3">
    <source>
        <dbReference type="EMBL" id="CAB4163888.1"/>
    </source>
</evidence>
<keyword evidence="2" id="KW-0472">Membrane</keyword>
<keyword evidence="1" id="KW-0175">Coiled coil</keyword>
<protein>
    <submittedName>
        <fullName evidence="4">Uncharacterized protein</fullName>
    </submittedName>
</protein>
<gene>
    <name evidence="5" type="ORF">UFOVP1146_244</name>
    <name evidence="6" type="ORF">UFOVP1638_321</name>
    <name evidence="3" type="ORF">UFOVP812_157</name>
    <name evidence="4" type="ORF">UFOVP818_408</name>
</gene>
<evidence type="ECO:0000256" key="1">
    <source>
        <dbReference type="SAM" id="Coils"/>
    </source>
</evidence>
<feature type="coiled-coil region" evidence="1">
    <location>
        <begin position="68"/>
        <end position="95"/>
    </location>
</feature>
<dbReference type="EMBL" id="LR797099">
    <property type="protein sequence ID" value="CAB4186898.1"/>
    <property type="molecule type" value="Genomic_DNA"/>
</dbReference>
<dbReference type="EMBL" id="LR797502">
    <property type="protein sequence ID" value="CAB4221439.1"/>
    <property type="molecule type" value="Genomic_DNA"/>
</dbReference>
<keyword evidence="2" id="KW-0812">Transmembrane</keyword>
<accession>A0A6J5P498</accession>